<dbReference type="Gene3D" id="3.40.50.2000">
    <property type="entry name" value="Glycogen Phosphorylase B"/>
    <property type="match status" value="1"/>
</dbReference>
<proteinExistence type="predicted"/>
<dbReference type="AlphaFoldDB" id="C7NGV2"/>
<keyword evidence="2" id="KW-1185">Reference proteome</keyword>
<protein>
    <submittedName>
        <fullName evidence="1">UDP-N-acetylglucosamine:LPS N-acetylglucosamine transferase</fullName>
    </submittedName>
</protein>
<dbReference type="PANTHER" id="PTHR21015:SF28">
    <property type="entry name" value="SLL1722 PROTEIN"/>
    <property type="match status" value="1"/>
</dbReference>
<accession>C7NGV2</accession>
<sequence length="370" mass="39193">MSPAVRRGDGPRVLMMSSNGTGMGHLTRLLAYARHLPGVVPGVQTSFLSLSTAAPMVRTLGYDTEYLPSTGATGMRSAEWSRFFAQRLHDVLERVRPDVVVFDGTHPYRGIDAAVATFPSTRWIWSRRGMWKPGLNTDQLEKTDWFARVIEPGDLAAPADAGATAALDDPRVARVGPVTLVDRSDLLDAAAARRHLGLPAEGRLALLSLGAGNINDTSDAVGAVSTALRERGIGVCVTQPAIAQRAVDAPDVHVVRDFPIARCFAAFDLAFVAGGYNSFHESLRLGLPSAFVPNTATNLDDQGRRTDWASHRGWAVDLPEVTPATAVDAVERLLADGAALASSAMSADPGNGTPAAASVIAEVLREVRGG</sequence>
<dbReference type="PANTHER" id="PTHR21015">
    <property type="entry name" value="UDP-N-ACETYLGLUCOSAMINE--N-ACETYLMURAMYL-(PENTAPEPTIDE) PYROPHOSPHORYL-UNDECAPRENOL N-ACETYLGLUCOSAMINE TRANSFERASE 1"/>
    <property type="match status" value="1"/>
</dbReference>
<evidence type="ECO:0000313" key="2">
    <source>
        <dbReference type="Proteomes" id="UP000006666"/>
    </source>
</evidence>
<dbReference type="eggNOG" id="COG4671">
    <property type="taxonomic scope" value="Bacteria"/>
</dbReference>
<name>C7NGV2_KYTSD</name>
<dbReference type="STRING" id="478801.Ksed_26740"/>
<dbReference type="GO" id="GO:0016757">
    <property type="term" value="F:glycosyltransferase activity"/>
    <property type="evidence" value="ECO:0007669"/>
    <property type="project" value="TreeGrafter"/>
</dbReference>
<organism evidence="1 2">
    <name type="scientific">Kytococcus sedentarius (strain ATCC 14392 / DSM 20547 / JCM 11482 / CCUG 33030 / NBRC 15357 / NCTC 11040 / CCM 314 / 541)</name>
    <name type="common">Micrococcus sedentarius</name>
    <dbReference type="NCBI Taxonomy" id="478801"/>
    <lineage>
        <taxon>Bacteria</taxon>
        <taxon>Bacillati</taxon>
        <taxon>Actinomycetota</taxon>
        <taxon>Actinomycetes</taxon>
        <taxon>Micrococcales</taxon>
        <taxon>Kytococcaceae</taxon>
        <taxon>Kytococcus</taxon>
    </lineage>
</organism>
<dbReference type="RefSeq" id="WP_015780545.1">
    <property type="nucleotide sequence ID" value="NC_013169.1"/>
</dbReference>
<dbReference type="KEGG" id="kse:Ksed_26740"/>
<reference evidence="1 2" key="1">
    <citation type="journal article" date="2009" name="Stand. Genomic Sci.">
        <title>Complete genome sequence of Kytococcus sedentarius type strain (541).</title>
        <authorList>
            <person name="Sims D."/>
            <person name="Brettin T."/>
            <person name="Detter J.C."/>
            <person name="Han C."/>
            <person name="Lapidus A."/>
            <person name="Copeland A."/>
            <person name="Glavina Del Rio T."/>
            <person name="Nolan M."/>
            <person name="Chen F."/>
            <person name="Lucas S."/>
            <person name="Tice H."/>
            <person name="Cheng J.F."/>
            <person name="Bruce D."/>
            <person name="Goodwin L."/>
            <person name="Pitluck S."/>
            <person name="Ovchinnikova G."/>
            <person name="Pati A."/>
            <person name="Ivanova N."/>
            <person name="Mavrommatis K."/>
            <person name="Chen A."/>
            <person name="Palaniappan K."/>
            <person name="D'haeseleer P."/>
            <person name="Chain P."/>
            <person name="Bristow J."/>
            <person name="Eisen J.A."/>
            <person name="Markowitz V."/>
            <person name="Hugenholtz P."/>
            <person name="Schneider S."/>
            <person name="Goker M."/>
            <person name="Pukall R."/>
            <person name="Kyrpides N.C."/>
            <person name="Klenk H.P."/>
        </authorList>
    </citation>
    <scope>NUCLEOTIDE SEQUENCE [LARGE SCALE GENOMIC DNA]</scope>
    <source>
        <strain evidence="2">ATCC 14392 / DSM 20547 / JCM 11482 / CCUG 33030 / NBRC 15357 / NCTC 11040 / CCM 314 / 541</strain>
    </source>
</reference>
<dbReference type="SUPFAM" id="SSF53756">
    <property type="entry name" value="UDP-Glycosyltransferase/glycogen phosphorylase"/>
    <property type="match status" value="1"/>
</dbReference>
<evidence type="ECO:0000313" key="1">
    <source>
        <dbReference type="EMBL" id="ACV07624.1"/>
    </source>
</evidence>
<keyword evidence="1" id="KW-0808">Transferase</keyword>
<dbReference type="Proteomes" id="UP000006666">
    <property type="component" value="Chromosome"/>
</dbReference>
<gene>
    <name evidence="1" type="ordered locus">Ksed_26740</name>
</gene>
<dbReference type="EMBL" id="CP001686">
    <property type="protein sequence ID" value="ACV07624.1"/>
    <property type="molecule type" value="Genomic_DNA"/>
</dbReference>
<dbReference type="HOGENOM" id="CLU_062400_0_0_11"/>